<feature type="region of interest" description="Disordered" evidence="2">
    <location>
        <begin position="194"/>
        <end position="309"/>
    </location>
</feature>
<feature type="signal peptide" evidence="3">
    <location>
        <begin position="1"/>
        <end position="23"/>
    </location>
</feature>
<dbReference type="AlphaFoldDB" id="A0A0Q9WIA4"/>
<feature type="chain" id="PRO_5006386809" evidence="3">
    <location>
        <begin position="24"/>
        <end position="705"/>
    </location>
</feature>
<evidence type="ECO:0000256" key="2">
    <source>
        <dbReference type="SAM" id="MobiDB-lite"/>
    </source>
</evidence>
<dbReference type="STRING" id="7244.A0A0Q9WIA4"/>
<evidence type="ECO:0000313" key="4">
    <source>
        <dbReference type="EMBL" id="KRF80635.1"/>
    </source>
</evidence>
<dbReference type="EMBL" id="CH940653">
    <property type="protein sequence ID" value="KRF80635.1"/>
    <property type="molecule type" value="Genomic_DNA"/>
</dbReference>
<sequence>CGQKLIGALLTLAACSQCGLIAADISLKQPNRFEESSYGNSRYQIFEVHNHYEGKARAYLPPAQPSHEEIHIHQQAPQQHAGGATATAVDDDNLDVSYLSFADEAGHLQATVARPLPVAATVARPLPVAATAAASVPFSSSYQHDFQRKQTQQQTVAYSAQAYLPPTAATPSIQQQQQVYQSTGSGSLSSVLSSTAPQVFSEPPASYQAPDYLPPTASSLEQQQQQQQLVSNPVYRANDYLPPTAATAGSYAQQQQLQQQQQQQQLPAPQQLAQPVPQATLPQQTAPASEYQAPGYLPPGYDFSNPNQLPLDQIIEQPQLPAQPVAAVQPATQQQQQLNHPGALPEGYEFSKPENFEAAIAELHSLQTQTKLLKQQQQQQQQQQQLQLQQQQQQQQQQQRQQQLQPQQQQQQVRTTAVASSTLATATATAYRAPAAIAAPLPAPPTQHTHMHALSSYMNTVQPYARYGQPQQQHVQQQHAQQQHAQQRQVQQQFVQVAPMYREQSKRPHFYAPAMSYARNALPTQYHQHHHIHHHQHLQQQQHQRPALSLQAQQSLQKFMPREMQLAVNVAVAAAAPVARGSSKVRTVQIVKPHATRTFKVLETLDAAGVKTIKILGTSNEQPRGKHHVVKVVTQDEHNVENHVQTVKIYDDQQEYQQQQQQPQQQQQQQSVAPRGYLPPLAVARPRERIVRQTRPLRLLPVPRH</sequence>
<feature type="compositionally biased region" description="Low complexity" evidence="2">
    <location>
        <begin position="252"/>
        <end position="288"/>
    </location>
</feature>
<protein>
    <submittedName>
        <fullName evidence="4">Uncharacterized protein</fullName>
    </submittedName>
</protein>
<organism evidence="4 5">
    <name type="scientific">Drosophila virilis</name>
    <name type="common">Fruit fly</name>
    <dbReference type="NCBI Taxonomy" id="7244"/>
    <lineage>
        <taxon>Eukaryota</taxon>
        <taxon>Metazoa</taxon>
        <taxon>Ecdysozoa</taxon>
        <taxon>Arthropoda</taxon>
        <taxon>Hexapoda</taxon>
        <taxon>Insecta</taxon>
        <taxon>Pterygota</taxon>
        <taxon>Neoptera</taxon>
        <taxon>Endopterygota</taxon>
        <taxon>Diptera</taxon>
        <taxon>Brachycera</taxon>
        <taxon>Muscomorpha</taxon>
        <taxon>Ephydroidea</taxon>
        <taxon>Drosophilidae</taxon>
        <taxon>Drosophila</taxon>
    </lineage>
</organism>
<name>A0A0Q9WIA4_DROVI</name>
<feature type="compositionally biased region" description="Low complexity" evidence="2">
    <location>
        <begin position="655"/>
        <end position="670"/>
    </location>
</feature>
<keyword evidence="1" id="KW-0175">Coiled coil</keyword>
<accession>A0A0Q9WIA4</accession>
<keyword evidence="5" id="KW-1185">Reference proteome</keyword>
<feature type="region of interest" description="Disordered" evidence="2">
    <location>
        <begin position="322"/>
        <end position="349"/>
    </location>
</feature>
<evidence type="ECO:0000256" key="1">
    <source>
        <dbReference type="SAM" id="Coils"/>
    </source>
</evidence>
<feature type="coiled-coil region" evidence="1">
    <location>
        <begin position="363"/>
        <end position="401"/>
    </location>
</feature>
<dbReference type="eggNOG" id="ENOG502SEHM">
    <property type="taxonomic scope" value="Eukaryota"/>
</dbReference>
<reference evidence="4 5" key="1">
    <citation type="journal article" date="2007" name="Nature">
        <title>Evolution of genes and genomes on the Drosophila phylogeny.</title>
        <authorList>
            <consortium name="Drosophila 12 Genomes Consortium"/>
            <person name="Clark A.G."/>
            <person name="Eisen M.B."/>
            <person name="Smith D.R."/>
            <person name="Bergman C.M."/>
            <person name="Oliver B."/>
            <person name="Markow T.A."/>
            <person name="Kaufman T.C."/>
            <person name="Kellis M."/>
            <person name="Gelbart W."/>
            <person name="Iyer V.N."/>
            <person name="Pollard D.A."/>
            <person name="Sackton T.B."/>
            <person name="Larracuente A.M."/>
            <person name="Singh N.D."/>
            <person name="Abad J.P."/>
            <person name="Abt D.N."/>
            <person name="Adryan B."/>
            <person name="Aguade M."/>
            <person name="Akashi H."/>
            <person name="Anderson W.W."/>
            <person name="Aquadro C.F."/>
            <person name="Ardell D.H."/>
            <person name="Arguello R."/>
            <person name="Artieri C.G."/>
            <person name="Barbash D.A."/>
            <person name="Barker D."/>
            <person name="Barsanti P."/>
            <person name="Batterham P."/>
            <person name="Batzoglou S."/>
            <person name="Begun D."/>
            <person name="Bhutkar A."/>
            <person name="Blanco E."/>
            <person name="Bosak S.A."/>
            <person name="Bradley R.K."/>
            <person name="Brand A.D."/>
            <person name="Brent M.R."/>
            <person name="Brooks A.N."/>
            <person name="Brown R.H."/>
            <person name="Butlin R.K."/>
            <person name="Caggese C."/>
            <person name="Calvi B.R."/>
            <person name="Bernardo de Carvalho A."/>
            <person name="Caspi A."/>
            <person name="Castrezana S."/>
            <person name="Celniker S.E."/>
            <person name="Chang J.L."/>
            <person name="Chapple C."/>
            <person name="Chatterji S."/>
            <person name="Chinwalla A."/>
            <person name="Civetta A."/>
            <person name="Clifton S.W."/>
            <person name="Comeron J.M."/>
            <person name="Costello J.C."/>
            <person name="Coyne J.A."/>
            <person name="Daub J."/>
            <person name="David R.G."/>
            <person name="Delcher A.L."/>
            <person name="Delehaunty K."/>
            <person name="Do C.B."/>
            <person name="Ebling H."/>
            <person name="Edwards K."/>
            <person name="Eickbush T."/>
            <person name="Evans J.D."/>
            <person name="Filipski A."/>
            <person name="Findeiss S."/>
            <person name="Freyhult E."/>
            <person name="Fulton L."/>
            <person name="Fulton R."/>
            <person name="Garcia A.C."/>
            <person name="Gardiner A."/>
            <person name="Garfield D.A."/>
            <person name="Garvin B.E."/>
            <person name="Gibson G."/>
            <person name="Gilbert D."/>
            <person name="Gnerre S."/>
            <person name="Godfrey J."/>
            <person name="Good R."/>
            <person name="Gotea V."/>
            <person name="Gravely B."/>
            <person name="Greenberg A.J."/>
            <person name="Griffiths-Jones S."/>
            <person name="Gross S."/>
            <person name="Guigo R."/>
            <person name="Gustafson E.A."/>
            <person name="Haerty W."/>
            <person name="Hahn M.W."/>
            <person name="Halligan D.L."/>
            <person name="Halpern A.L."/>
            <person name="Halter G.M."/>
            <person name="Han M.V."/>
            <person name="Heger A."/>
            <person name="Hillier L."/>
            <person name="Hinrichs A.S."/>
            <person name="Holmes I."/>
            <person name="Hoskins R.A."/>
            <person name="Hubisz M.J."/>
            <person name="Hultmark D."/>
            <person name="Huntley M.A."/>
            <person name="Jaffe D.B."/>
            <person name="Jagadeeshan S."/>
            <person name="Jeck W.R."/>
            <person name="Johnson J."/>
            <person name="Jones C.D."/>
            <person name="Jordan W.C."/>
            <person name="Karpen G.H."/>
            <person name="Kataoka E."/>
            <person name="Keightley P.D."/>
            <person name="Kheradpour P."/>
            <person name="Kirkness E.F."/>
            <person name="Koerich L.B."/>
            <person name="Kristiansen K."/>
            <person name="Kudrna D."/>
            <person name="Kulathinal R.J."/>
            <person name="Kumar S."/>
            <person name="Kwok R."/>
            <person name="Lander E."/>
            <person name="Langley C.H."/>
            <person name="Lapoint R."/>
            <person name="Lazzaro B.P."/>
            <person name="Lee S.J."/>
            <person name="Levesque L."/>
            <person name="Li R."/>
            <person name="Lin C.F."/>
            <person name="Lin M.F."/>
            <person name="Lindblad-Toh K."/>
            <person name="Llopart A."/>
            <person name="Long M."/>
            <person name="Low L."/>
            <person name="Lozovsky E."/>
            <person name="Lu J."/>
            <person name="Luo M."/>
            <person name="Machado C.A."/>
            <person name="Makalowski W."/>
            <person name="Marzo M."/>
            <person name="Matsuda M."/>
            <person name="Matzkin L."/>
            <person name="McAllister B."/>
            <person name="McBride C.S."/>
            <person name="McKernan B."/>
            <person name="McKernan K."/>
            <person name="Mendez-Lago M."/>
            <person name="Minx P."/>
            <person name="Mollenhauer M.U."/>
            <person name="Montooth K."/>
            <person name="Mount S.M."/>
            <person name="Mu X."/>
            <person name="Myers E."/>
            <person name="Negre B."/>
            <person name="Newfeld S."/>
            <person name="Nielsen R."/>
            <person name="Noor M.A."/>
            <person name="O'Grady P."/>
            <person name="Pachter L."/>
            <person name="Papaceit M."/>
            <person name="Parisi M.J."/>
            <person name="Parisi M."/>
            <person name="Parts L."/>
            <person name="Pedersen J.S."/>
            <person name="Pesole G."/>
            <person name="Phillippy A.M."/>
            <person name="Ponting C.P."/>
            <person name="Pop M."/>
            <person name="Porcelli D."/>
            <person name="Powell J.R."/>
            <person name="Prohaska S."/>
            <person name="Pruitt K."/>
            <person name="Puig M."/>
            <person name="Quesneville H."/>
            <person name="Ram K.R."/>
            <person name="Rand D."/>
            <person name="Rasmussen M.D."/>
            <person name="Reed L.K."/>
            <person name="Reenan R."/>
            <person name="Reily A."/>
            <person name="Remington K.A."/>
            <person name="Rieger T.T."/>
            <person name="Ritchie M.G."/>
            <person name="Robin C."/>
            <person name="Rogers Y.H."/>
            <person name="Rohde C."/>
            <person name="Rozas J."/>
            <person name="Rubenfield M.J."/>
            <person name="Ruiz A."/>
            <person name="Russo S."/>
            <person name="Salzberg S.L."/>
            <person name="Sanchez-Gracia A."/>
            <person name="Saranga D.J."/>
            <person name="Sato H."/>
            <person name="Schaeffer S.W."/>
            <person name="Schatz M.C."/>
            <person name="Schlenke T."/>
            <person name="Schwartz R."/>
            <person name="Segarra C."/>
            <person name="Singh R.S."/>
            <person name="Sirot L."/>
            <person name="Sirota M."/>
            <person name="Sisneros N.B."/>
            <person name="Smith C.D."/>
            <person name="Smith T.F."/>
            <person name="Spieth J."/>
            <person name="Stage D.E."/>
            <person name="Stark A."/>
            <person name="Stephan W."/>
            <person name="Strausberg R.L."/>
            <person name="Strempel S."/>
            <person name="Sturgill D."/>
            <person name="Sutton G."/>
            <person name="Sutton G.G."/>
            <person name="Tao W."/>
            <person name="Teichmann S."/>
            <person name="Tobari Y.N."/>
            <person name="Tomimura Y."/>
            <person name="Tsolas J.M."/>
            <person name="Valente V.L."/>
            <person name="Venter E."/>
            <person name="Venter J.C."/>
            <person name="Vicario S."/>
            <person name="Vieira F.G."/>
            <person name="Vilella A.J."/>
            <person name="Villasante A."/>
            <person name="Walenz B."/>
            <person name="Wang J."/>
            <person name="Wasserman M."/>
            <person name="Watts T."/>
            <person name="Wilson D."/>
            <person name="Wilson R.K."/>
            <person name="Wing R.A."/>
            <person name="Wolfner M.F."/>
            <person name="Wong A."/>
            <person name="Wong G.K."/>
            <person name="Wu C.I."/>
            <person name="Wu G."/>
            <person name="Yamamoto D."/>
            <person name="Yang H.P."/>
            <person name="Yang S.P."/>
            <person name="Yorke J.A."/>
            <person name="Yoshida K."/>
            <person name="Zdobnov E."/>
            <person name="Zhang P."/>
            <person name="Zhang Y."/>
            <person name="Zimin A.V."/>
            <person name="Baldwin J."/>
            <person name="Abdouelleil A."/>
            <person name="Abdulkadir J."/>
            <person name="Abebe A."/>
            <person name="Abera B."/>
            <person name="Abreu J."/>
            <person name="Acer S.C."/>
            <person name="Aftuck L."/>
            <person name="Alexander A."/>
            <person name="An P."/>
            <person name="Anderson E."/>
            <person name="Anderson S."/>
            <person name="Arachi H."/>
            <person name="Azer M."/>
            <person name="Bachantsang P."/>
            <person name="Barry A."/>
            <person name="Bayul T."/>
            <person name="Berlin A."/>
            <person name="Bessette D."/>
            <person name="Bloom T."/>
            <person name="Blye J."/>
            <person name="Boguslavskiy L."/>
            <person name="Bonnet C."/>
            <person name="Boukhgalter B."/>
            <person name="Bourzgui I."/>
            <person name="Brown A."/>
            <person name="Cahill P."/>
            <person name="Channer S."/>
            <person name="Cheshatsang Y."/>
            <person name="Chuda L."/>
            <person name="Citroen M."/>
            <person name="Collymore A."/>
            <person name="Cooke P."/>
            <person name="Costello M."/>
            <person name="D'Aco K."/>
            <person name="Daza R."/>
            <person name="De Haan G."/>
            <person name="DeGray S."/>
            <person name="DeMaso C."/>
            <person name="Dhargay N."/>
            <person name="Dooley K."/>
            <person name="Dooley E."/>
            <person name="Doricent M."/>
            <person name="Dorje P."/>
            <person name="Dorjee K."/>
            <person name="Dupes A."/>
            <person name="Elong R."/>
            <person name="Falk J."/>
            <person name="Farina A."/>
            <person name="Faro S."/>
            <person name="Ferguson D."/>
            <person name="Fisher S."/>
            <person name="Foley C.D."/>
            <person name="Franke A."/>
            <person name="Friedrich D."/>
            <person name="Gadbois L."/>
            <person name="Gearin G."/>
            <person name="Gearin C.R."/>
            <person name="Giannoukos G."/>
            <person name="Goode T."/>
            <person name="Graham J."/>
            <person name="Grandbois E."/>
            <person name="Grewal S."/>
            <person name="Gyaltsen K."/>
            <person name="Hafez N."/>
            <person name="Hagos B."/>
            <person name="Hall J."/>
            <person name="Henson C."/>
            <person name="Hollinger A."/>
            <person name="Honan T."/>
            <person name="Huard M.D."/>
            <person name="Hughes L."/>
            <person name="Hurhula B."/>
            <person name="Husby M.E."/>
            <person name="Kamat A."/>
            <person name="Kanga B."/>
            <person name="Kashin S."/>
            <person name="Khazanovich D."/>
            <person name="Kisner P."/>
            <person name="Lance K."/>
            <person name="Lara M."/>
            <person name="Lee W."/>
            <person name="Lennon N."/>
            <person name="Letendre F."/>
            <person name="LeVine R."/>
            <person name="Lipovsky A."/>
            <person name="Liu X."/>
            <person name="Liu J."/>
            <person name="Liu S."/>
            <person name="Lokyitsang T."/>
            <person name="Lokyitsang Y."/>
            <person name="Lubonja R."/>
            <person name="Lui A."/>
            <person name="MacDonald P."/>
            <person name="Magnisalis V."/>
            <person name="Maru K."/>
            <person name="Matthews C."/>
            <person name="McCusker W."/>
            <person name="McDonough S."/>
            <person name="Mehta T."/>
            <person name="Meldrim J."/>
            <person name="Meneus L."/>
            <person name="Mihai O."/>
            <person name="Mihalev A."/>
            <person name="Mihova T."/>
            <person name="Mittelman R."/>
            <person name="Mlenga V."/>
            <person name="Montmayeur A."/>
            <person name="Mulrain L."/>
            <person name="Navidi A."/>
            <person name="Naylor J."/>
            <person name="Negash T."/>
            <person name="Nguyen T."/>
            <person name="Nguyen N."/>
            <person name="Nicol R."/>
            <person name="Norbu C."/>
            <person name="Norbu N."/>
            <person name="Novod N."/>
            <person name="O'Neill B."/>
            <person name="Osman S."/>
            <person name="Markiewicz E."/>
            <person name="Oyono O.L."/>
            <person name="Patti C."/>
            <person name="Phunkhang P."/>
            <person name="Pierre F."/>
            <person name="Priest M."/>
            <person name="Raghuraman S."/>
            <person name="Rege F."/>
            <person name="Reyes R."/>
            <person name="Rise C."/>
            <person name="Rogov P."/>
            <person name="Ross K."/>
            <person name="Ryan E."/>
            <person name="Settipalli S."/>
            <person name="Shea T."/>
            <person name="Sherpa N."/>
            <person name="Shi L."/>
            <person name="Shih D."/>
            <person name="Sparrow T."/>
            <person name="Spaulding J."/>
            <person name="Stalker J."/>
            <person name="Stange-Thomann N."/>
            <person name="Stavropoulos S."/>
            <person name="Stone C."/>
            <person name="Strader C."/>
            <person name="Tesfaye S."/>
            <person name="Thomson T."/>
            <person name="Thoulutsang Y."/>
            <person name="Thoulutsang D."/>
            <person name="Topham K."/>
            <person name="Topping I."/>
            <person name="Tsamla T."/>
            <person name="Vassiliev H."/>
            <person name="Vo A."/>
            <person name="Wangchuk T."/>
            <person name="Wangdi T."/>
            <person name="Weiand M."/>
            <person name="Wilkinson J."/>
            <person name="Wilson A."/>
            <person name="Yadav S."/>
            <person name="Young G."/>
            <person name="Yu Q."/>
            <person name="Zembek L."/>
            <person name="Zhong D."/>
            <person name="Zimmer A."/>
            <person name="Zwirko Z."/>
            <person name="Jaffe D.B."/>
            <person name="Alvarez P."/>
            <person name="Brockman W."/>
            <person name="Butler J."/>
            <person name="Chin C."/>
            <person name="Gnerre S."/>
            <person name="Grabherr M."/>
            <person name="Kleber M."/>
            <person name="Mauceli E."/>
            <person name="MacCallum I."/>
        </authorList>
    </citation>
    <scope>NUCLEOTIDE SEQUENCE [LARGE SCALE GENOMIC DNA]</scope>
    <source>
        <strain evidence="5">Tucson 15010-1051.87</strain>
    </source>
</reference>
<feature type="region of interest" description="Disordered" evidence="2">
    <location>
        <begin position="468"/>
        <end position="488"/>
    </location>
</feature>
<feature type="compositionally biased region" description="Low complexity" evidence="2">
    <location>
        <begin position="469"/>
        <end position="488"/>
    </location>
</feature>
<dbReference type="Proteomes" id="UP000008792">
    <property type="component" value="Unassembled WGS sequence"/>
</dbReference>
<feature type="compositionally biased region" description="Low complexity" evidence="2">
    <location>
        <begin position="322"/>
        <end position="338"/>
    </location>
</feature>
<proteinExistence type="predicted"/>
<dbReference type="FunCoup" id="A0A0Q9WIA4">
    <property type="interactions" value="2"/>
</dbReference>
<evidence type="ECO:0000313" key="5">
    <source>
        <dbReference type="Proteomes" id="UP000008792"/>
    </source>
</evidence>
<gene>
    <name evidence="4" type="primary">Dvir\GJ26502</name>
    <name evidence="4" type="ORF">Dvir_GJ26502</name>
</gene>
<dbReference type="InParanoid" id="A0A0Q9WIA4"/>
<keyword evidence="3" id="KW-0732">Signal</keyword>
<feature type="region of interest" description="Disordered" evidence="2">
    <location>
        <begin position="654"/>
        <end position="673"/>
    </location>
</feature>
<dbReference type="OrthoDB" id="8057874at2759"/>
<feature type="non-terminal residue" evidence="4">
    <location>
        <position position="1"/>
    </location>
</feature>
<evidence type="ECO:0000256" key="3">
    <source>
        <dbReference type="SAM" id="SignalP"/>
    </source>
</evidence>